<name>A0A3R8T8R7_9BURK</name>
<evidence type="ECO:0000313" key="3">
    <source>
        <dbReference type="Proteomes" id="UP000269265"/>
    </source>
</evidence>
<keyword evidence="3" id="KW-1185">Reference proteome</keyword>
<gene>
    <name evidence="2" type="ORF">EIP75_21445</name>
</gene>
<evidence type="ECO:0000313" key="2">
    <source>
        <dbReference type="EMBL" id="RRS01146.1"/>
    </source>
</evidence>
<organism evidence="2 3">
    <name type="scientific">Aquabacterium soli</name>
    <dbReference type="NCBI Taxonomy" id="2493092"/>
    <lineage>
        <taxon>Bacteria</taxon>
        <taxon>Pseudomonadati</taxon>
        <taxon>Pseudomonadota</taxon>
        <taxon>Betaproteobacteria</taxon>
        <taxon>Burkholderiales</taxon>
        <taxon>Aquabacterium</taxon>
    </lineage>
</organism>
<protein>
    <submittedName>
        <fullName evidence="2">Uncharacterized protein</fullName>
    </submittedName>
</protein>
<dbReference type="EMBL" id="RSED01000026">
    <property type="protein sequence ID" value="RRS01146.1"/>
    <property type="molecule type" value="Genomic_DNA"/>
</dbReference>
<dbReference type="RefSeq" id="WP_125245246.1">
    <property type="nucleotide sequence ID" value="NZ_RSED01000026.1"/>
</dbReference>
<reference evidence="2 3" key="1">
    <citation type="submission" date="2018-12" db="EMBL/GenBank/DDBJ databases">
        <title>The whole draft genome of Aquabacterium sp. SJQ9.</title>
        <authorList>
            <person name="Sun L."/>
            <person name="Gao X."/>
            <person name="Chen W."/>
            <person name="Huang K."/>
        </authorList>
    </citation>
    <scope>NUCLEOTIDE SEQUENCE [LARGE SCALE GENOMIC DNA]</scope>
    <source>
        <strain evidence="2 3">SJQ9</strain>
    </source>
</reference>
<dbReference type="AlphaFoldDB" id="A0A3R8T8R7"/>
<evidence type="ECO:0000256" key="1">
    <source>
        <dbReference type="SAM" id="MobiDB-lite"/>
    </source>
</evidence>
<dbReference type="Proteomes" id="UP000269265">
    <property type="component" value="Unassembled WGS sequence"/>
</dbReference>
<sequence length="204" mass="22384">MTAQTTTKARRSSAAITDAQAADQGTPMDRLAAQAERTNAQRDQVHLVDLIDANTRGVLTLFPYTPRKAEEGKTYPAMTGHLDTKQVKIPVSAFAKMTEEGRPFLSLAIGPQGQNHIGGAVFRQESQNQDNGAWELAPGKENERHGVIGKTVPIEGTDEYETVFELRFYGKRRLSNSGVPYIKAQVYPERKQGTDAADAMEGCF</sequence>
<proteinExistence type="predicted"/>
<comment type="caution">
    <text evidence="2">The sequence shown here is derived from an EMBL/GenBank/DDBJ whole genome shotgun (WGS) entry which is preliminary data.</text>
</comment>
<accession>A0A3R8T8R7</accession>
<feature type="region of interest" description="Disordered" evidence="1">
    <location>
        <begin position="1"/>
        <end position="34"/>
    </location>
</feature>